<accession>A0A1I7WTI3</accession>
<proteinExistence type="predicted"/>
<sequence>MSAVMGNCSTSTALCVQFLSHLANVVIDNTVQGVLPKTSSAFTALSASRRNRYAIVSSRAKIWLYSIMNTETGFGG</sequence>
<protein>
    <submittedName>
        <fullName evidence="2">Secreted protein</fullName>
    </submittedName>
</protein>
<dbReference type="AlphaFoldDB" id="A0A1I7WTI3"/>
<evidence type="ECO:0000313" key="1">
    <source>
        <dbReference type="Proteomes" id="UP000095283"/>
    </source>
</evidence>
<keyword evidence="1" id="KW-1185">Reference proteome</keyword>
<name>A0A1I7WTI3_HETBA</name>
<dbReference type="WBParaSite" id="Hba_08478">
    <property type="protein sequence ID" value="Hba_08478"/>
    <property type="gene ID" value="Hba_08478"/>
</dbReference>
<dbReference type="Proteomes" id="UP000095283">
    <property type="component" value="Unplaced"/>
</dbReference>
<reference evidence="2" key="1">
    <citation type="submission" date="2016-11" db="UniProtKB">
        <authorList>
            <consortium name="WormBaseParasite"/>
        </authorList>
    </citation>
    <scope>IDENTIFICATION</scope>
</reference>
<organism evidence="1 2">
    <name type="scientific">Heterorhabditis bacteriophora</name>
    <name type="common">Entomopathogenic nematode worm</name>
    <dbReference type="NCBI Taxonomy" id="37862"/>
    <lineage>
        <taxon>Eukaryota</taxon>
        <taxon>Metazoa</taxon>
        <taxon>Ecdysozoa</taxon>
        <taxon>Nematoda</taxon>
        <taxon>Chromadorea</taxon>
        <taxon>Rhabditida</taxon>
        <taxon>Rhabditina</taxon>
        <taxon>Rhabditomorpha</taxon>
        <taxon>Strongyloidea</taxon>
        <taxon>Heterorhabditidae</taxon>
        <taxon>Heterorhabditis</taxon>
    </lineage>
</organism>
<evidence type="ECO:0000313" key="2">
    <source>
        <dbReference type="WBParaSite" id="Hba_08478"/>
    </source>
</evidence>